<dbReference type="GO" id="GO:0050313">
    <property type="term" value="F:sulfur dioxygenase activity"/>
    <property type="evidence" value="ECO:0007669"/>
    <property type="project" value="InterPro"/>
</dbReference>
<gene>
    <name evidence="3" type="ORF">B0A54_05254</name>
</gene>
<feature type="transmembrane region" description="Helical" evidence="1">
    <location>
        <begin position="430"/>
        <end position="451"/>
    </location>
</feature>
<accession>A0A4U0V591</accession>
<protein>
    <recommendedName>
        <fullName evidence="2">Metallo-beta-lactamase domain-containing protein</fullName>
    </recommendedName>
</protein>
<dbReference type="Pfam" id="PF00753">
    <property type="entry name" value="Lactamase_B"/>
    <property type="match status" value="1"/>
</dbReference>
<comment type="caution">
    <text evidence="3">The sequence shown here is derived from an EMBL/GenBank/DDBJ whole genome shotgun (WGS) entry which is preliminary data.</text>
</comment>
<dbReference type="SUPFAM" id="SSF56281">
    <property type="entry name" value="Metallo-hydrolase/oxidoreductase"/>
    <property type="match status" value="1"/>
</dbReference>
<evidence type="ECO:0000256" key="1">
    <source>
        <dbReference type="SAM" id="Phobius"/>
    </source>
</evidence>
<dbReference type="SMART" id="SM00849">
    <property type="entry name" value="Lactamase_B"/>
    <property type="match status" value="1"/>
</dbReference>
<dbReference type="STRING" id="329885.A0A4U0V591"/>
<feature type="transmembrane region" description="Helical" evidence="1">
    <location>
        <begin position="402"/>
        <end position="424"/>
    </location>
</feature>
<feature type="transmembrane region" description="Helical" evidence="1">
    <location>
        <begin position="490"/>
        <end position="510"/>
    </location>
</feature>
<organism evidence="3 4">
    <name type="scientific">Friedmanniomyces endolithicus</name>
    <dbReference type="NCBI Taxonomy" id="329885"/>
    <lineage>
        <taxon>Eukaryota</taxon>
        <taxon>Fungi</taxon>
        <taxon>Dikarya</taxon>
        <taxon>Ascomycota</taxon>
        <taxon>Pezizomycotina</taxon>
        <taxon>Dothideomycetes</taxon>
        <taxon>Dothideomycetidae</taxon>
        <taxon>Mycosphaerellales</taxon>
        <taxon>Teratosphaeriaceae</taxon>
        <taxon>Friedmanniomyces</taxon>
    </lineage>
</organism>
<evidence type="ECO:0000313" key="4">
    <source>
        <dbReference type="Proteomes" id="UP000310066"/>
    </source>
</evidence>
<evidence type="ECO:0000259" key="2">
    <source>
        <dbReference type="SMART" id="SM00849"/>
    </source>
</evidence>
<evidence type="ECO:0000313" key="3">
    <source>
        <dbReference type="EMBL" id="TKA43472.1"/>
    </source>
</evidence>
<dbReference type="OrthoDB" id="5223589at2759"/>
<keyword evidence="1" id="KW-0812">Transmembrane</keyword>
<keyword evidence="1" id="KW-0472">Membrane</keyword>
<dbReference type="GO" id="GO:0006749">
    <property type="term" value="P:glutathione metabolic process"/>
    <property type="evidence" value="ECO:0007669"/>
    <property type="project" value="InterPro"/>
</dbReference>
<dbReference type="AlphaFoldDB" id="A0A4U0V591"/>
<dbReference type="PANTHER" id="PTHR37488:SF2">
    <property type="entry name" value="DUF1275 DOMAIN-CONTAINING PROTEIN"/>
    <property type="match status" value="1"/>
</dbReference>
<keyword evidence="1" id="KW-1133">Transmembrane helix</keyword>
<dbReference type="InterPro" id="IPR036866">
    <property type="entry name" value="RibonucZ/Hydroxyglut_hydro"/>
</dbReference>
<reference evidence="3 4" key="1">
    <citation type="submission" date="2017-03" db="EMBL/GenBank/DDBJ databases">
        <title>Genomes of endolithic fungi from Antarctica.</title>
        <authorList>
            <person name="Coleine C."/>
            <person name="Masonjones S."/>
            <person name="Stajich J.E."/>
        </authorList>
    </citation>
    <scope>NUCLEOTIDE SEQUENCE [LARGE SCALE GENOMIC DNA]</scope>
    <source>
        <strain evidence="3 4">CCFEE 5311</strain>
    </source>
</reference>
<dbReference type="Proteomes" id="UP000310066">
    <property type="component" value="Unassembled WGS sequence"/>
</dbReference>
<feature type="transmembrane region" description="Helical" evidence="1">
    <location>
        <begin position="516"/>
        <end position="533"/>
    </location>
</feature>
<dbReference type="CDD" id="cd07724">
    <property type="entry name" value="POD-like_MBL-fold"/>
    <property type="match status" value="1"/>
</dbReference>
<dbReference type="Gene3D" id="3.60.15.10">
    <property type="entry name" value="Ribonuclease Z/Hydroxyacylglutathione hydrolase-like"/>
    <property type="match status" value="1"/>
</dbReference>
<dbReference type="EMBL" id="NAJP01000018">
    <property type="protein sequence ID" value="TKA43472.1"/>
    <property type="molecule type" value="Genomic_DNA"/>
</dbReference>
<proteinExistence type="predicted"/>
<feature type="transmembrane region" description="Helical" evidence="1">
    <location>
        <begin position="369"/>
        <end position="390"/>
    </location>
</feature>
<sequence length="541" mass="59099">MEPIVHTIWEPITGTWQYIVSDPSTKQTAMIDTVLDYNKDTGLISTDSADKLLDIVEDNGYIVTYILESHAHADHLSASRYLQWMLPQRQNERPLVCIGEHINQVQATLGQIYDIPESELCDAFDYTFSDGETFRLGNIEAQVLHLPGHTPDHVGYIIGSNAFTGDSIFNPDLGSARCDFPGGSATALYKSAGKLLSLPGHYRLYTGHDYPPKERRGEHSEPSGAIPYTTVERQSKENKHMKLGTREDEFVKMRNERDSTLSEPKLLRQSMHVNLRGGRLPACSTEGFKIEQIPAGVIPDPTSRIQKTKRHICRDVQVNWLVECQLLLLTWSTGIQDAISFPDFHCFTSNQTGNSVILAVGLAGLGGELFNMANVGVSLALFVAGATLTGQIANVVGPCKRWWLVLANLLQTLMVFAAAAIQAVDHAQGFGPPALGAIALLAFSSGSQVAAMRPLRVPEITTAMATAAWVDLVIDPWLLAVRNRARDRRAMFLASLIIGSFVGAYAHPPIGSSNTLILSAVGKLAVTVALLFGEGELKEQL</sequence>
<dbReference type="PANTHER" id="PTHR37488">
    <property type="entry name" value="DUF1275 DOMAIN-CONTAINING PROTEIN"/>
    <property type="match status" value="1"/>
</dbReference>
<dbReference type="InterPro" id="IPR010699">
    <property type="entry name" value="DUF1275"/>
</dbReference>
<dbReference type="InterPro" id="IPR001279">
    <property type="entry name" value="Metallo-B-lactamas"/>
</dbReference>
<dbReference type="Pfam" id="PF06912">
    <property type="entry name" value="DUF1275"/>
    <property type="match status" value="1"/>
</dbReference>
<dbReference type="InterPro" id="IPR044528">
    <property type="entry name" value="POD-like_MBL-fold"/>
</dbReference>
<name>A0A4U0V591_9PEZI</name>
<feature type="domain" description="Metallo-beta-lactamase" evidence="2">
    <location>
        <begin position="14"/>
        <end position="208"/>
    </location>
</feature>